<dbReference type="GO" id="GO:0070475">
    <property type="term" value="P:rRNA base methylation"/>
    <property type="evidence" value="ECO:0007669"/>
    <property type="project" value="InterPro"/>
</dbReference>
<dbReference type="AlphaFoldDB" id="A0AAX4NEG9"/>
<feature type="binding site" evidence="9">
    <location>
        <begin position="197"/>
        <end position="202"/>
    </location>
    <ligand>
        <name>S-adenosyl-L-methionine</name>
        <dbReference type="ChEBI" id="CHEBI:59789"/>
    </ligand>
</feature>
<dbReference type="HAMAP" id="MF_00554">
    <property type="entry name" value="NEP1"/>
    <property type="match status" value="1"/>
</dbReference>
<dbReference type="Proteomes" id="UP001451606">
    <property type="component" value="Chromosome"/>
</dbReference>
<dbReference type="PANTHER" id="PTHR12636">
    <property type="entry name" value="NEP1/MRA1"/>
    <property type="match status" value="1"/>
</dbReference>
<evidence type="ECO:0000256" key="8">
    <source>
        <dbReference type="ARBA" id="ARBA00022884"/>
    </source>
</evidence>
<evidence type="ECO:0000256" key="9">
    <source>
        <dbReference type="HAMAP-Rule" id="MF_00554"/>
    </source>
</evidence>
<feature type="site" description="Interaction with substrate rRNA" evidence="9">
    <location>
        <position position="106"/>
    </location>
</feature>
<dbReference type="GO" id="GO:0070037">
    <property type="term" value="F:rRNA (pseudouridine) methyltransferase activity"/>
    <property type="evidence" value="ECO:0007669"/>
    <property type="project" value="UniProtKB-UniRule"/>
</dbReference>
<keyword evidence="2 9" id="KW-0690">Ribosome biogenesis</keyword>
<feature type="binding site" evidence="9">
    <location>
        <position position="177"/>
    </location>
    <ligand>
        <name>S-adenosyl-L-methionine</name>
        <dbReference type="ChEBI" id="CHEBI:59789"/>
    </ligand>
</feature>
<comment type="subunit">
    <text evidence="9">Homodimer.</text>
</comment>
<dbReference type="InterPro" id="IPR029028">
    <property type="entry name" value="Alpha/beta_knot_MTases"/>
</dbReference>
<comment type="function">
    <text evidence="9">Methyltransferase involved in ribosomal biogenesis. Specifically catalyzes the N1-methylation of the pseudouridine corresponding to position 914 in M.jannaschii 16S rRNA.</text>
</comment>
<protein>
    <recommendedName>
        <fullName evidence="9">Ribosomal RNA small subunit methyltransferase Nep1</fullName>
        <ecNumber evidence="9">2.1.1.-</ecNumber>
    </recommendedName>
    <alternativeName>
        <fullName evidence="9">16S rRNA (pseudouridine-N1-)-methyltransferase Nep1</fullName>
    </alternativeName>
</protein>
<keyword evidence="8 9" id="KW-0694">RNA-binding</keyword>
<dbReference type="GO" id="GO:0019843">
    <property type="term" value="F:rRNA binding"/>
    <property type="evidence" value="ECO:0007669"/>
    <property type="project" value="UniProtKB-UniRule"/>
</dbReference>
<dbReference type="InterPro" id="IPR029026">
    <property type="entry name" value="tRNA_m1G_MTases_N"/>
</dbReference>
<evidence type="ECO:0000256" key="6">
    <source>
        <dbReference type="ARBA" id="ARBA00022691"/>
    </source>
</evidence>
<evidence type="ECO:0000256" key="4">
    <source>
        <dbReference type="ARBA" id="ARBA00022603"/>
    </source>
</evidence>
<keyword evidence="6 9" id="KW-0949">S-adenosyl-L-methionine</keyword>
<comment type="similarity">
    <text evidence="1 9">Belongs to the class IV-like SAM-binding methyltransferase superfamily. RNA methyltransferase NEP1 family.</text>
</comment>
<proteinExistence type="inferred from homology"/>
<organism evidence="10 11">
    <name type="scientific">Oxyplasma meridianum</name>
    <dbReference type="NCBI Taxonomy" id="3073602"/>
    <lineage>
        <taxon>Archaea</taxon>
        <taxon>Methanobacteriati</taxon>
        <taxon>Thermoplasmatota</taxon>
        <taxon>Thermoplasmata</taxon>
        <taxon>Thermoplasmatales</taxon>
        <taxon>Thermoplasmataceae</taxon>
        <taxon>Oxyplasma</taxon>
    </lineage>
</organism>
<evidence type="ECO:0000313" key="11">
    <source>
        <dbReference type="Proteomes" id="UP001451606"/>
    </source>
</evidence>
<keyword evidence="11" id="KW-1185">Reference proteome</keyword>
<keyword evidence="7 9" id="KW-0699">rRNA-binding</keyword>
<feature type="binding site" evidence="9">
    <location>
        <position position="182"/>
    </location>
    <ligand>
        <name>S-adenosyl-L-methionine</name>
        <dbReference type="ChEBI" id="CHEBI:59789"/>
    </ligand>
</feature>
<dbReference type="SUPFAM" id="SSF75217">
    <property type="entry name" value="alpha/beta knot"/>
    <property type="match status" value="1"/>
</dbReference>
<keyword evidence="5 9" id="KW-0808">Transferase</keyword>
<feature type="site" description="Interaction with substrate rRNA" evidence="9">
    <location>
        <position position="62"/>
    </location>
</feature>
<reference evidence="10 11" key="1">
    <citation type="submission" date="2023-09" db="EMBL/GenBank/DDBJ databases">
        <authorList>
            <person name="Golyshina O.V."/>
            <person name="Lunev E.A."/>
            <person name="Bargiela R."/>
            <person name="Gaines M.C."/>
            <person name="Daum B."/>
            <person name="Bale N.J."/>
            <person name="Koenen M."/>
            <person name="Sinninghe Damst J.S."/>
            <person name="Yakimov M."/>
            <person name="Golyshin P.N."/>
        </authorList>
    </citation>
    <scope>NUCLEOTIDE SEQUENCE [LARGE SCALE GENOMIC DNA]</scope>
    <source>
        <strain evidence="10 11">M1</strain>
    </source>
</reference>
<comment type="catalytic activity">
    <reaction evidence="9">
        <text>a pseudouridine in rRNA + S-adenosyl-L-methionine = an N(1)-methylpseudouridine in rRNA + S-adenosyl-L-homocysteine + H(+)</text>
        <dbReference type="Rhea" id="RHEA:46696"/>
        <dbReference type="Rhea" id="RHEA-COMP:11634"/>
        <dbReference type="Rhea" id="RHEA-COMP:13933"/>
        <dbReference type="ChEBI" id="CHEBI:15378"/>
        <dbReference type="ChEBI" id="CHEBI:57856"/>
        <dbReference type="ChEBI" id="CHEBI:59789"/>
        <dbReference type="ChEBI" id="CHEBI:65314"/>
        <dbReference type="ChEBI" id="CHEBI:74890"/>
    </reaction>
</comment>
<dbReference type="InterPro" id="IPR005304">
    <property type="entry name" value="Rbsml_bgen_MeTrfase_EMG1/NEP1"/>
</dbReference>
<dbReference type="RefSeq" id="WP_393971839.1">
    <property type="nucleotide sequence ID" value="NZ_CP133772.1"/>
</dbReference>
<dbReference type="GeneID" id="95967150"/>
<keyword evidence="4 9" id="KW-0489">Methyltransferase</keyword>
<dbReference type="PANTHER" id="PTHR12636:SF5">
    <property type="entry name" value="RIBOSOMAL RNA SMALL SUBUNIT METHYLTRANSFERASE NEP1"/>
    <property type="match status" value="1"/>
</dbReference>
<sequence>MINLIIADAEIEFIPAELSHDFNIINLAKKRGKSFDRILLDSNYMHSSIDKHFPGESNRRGRPDIIHTLLMVVQDSILNKEKQIRVIIHTRMNKIITINQETRLPRSYNRFTGLLESLFVKGRIESDGTVLMECYDGTLKDALRMVNSEHVVVLSPSGEKKPIDQITEENETTYIIGGFSEGDYISDAYSMGRSCSIYRDELTIWTVASEIICSTERRLGLV</sequence>
<dbReference type="EMBL" id="CP133772">
    <property type="protein sequence ID" value="WYX99880.1"/>
    <property type="molecule type" value="Genomic_DNA"/>
</dbReference>
<dbReference type="KEGG" id="omr:OXIME_000425"/>
<keyword evidence="3 9" id="KW-0698">rRNA processing</keyword>
<evidence type="ECO:0000256" key="2">
    <source>
        <dbReference type="ARBA" id="ARBA00022517"/>
    </source>
</evidence>
<dbReference type="EC" id="2.1.1.-" evidence="9"/>
<feature type="site" description="Interaction with substrate rRNA" evidence="9">
    <location>
        <position position="110"/>
    </location>
</feature>
<name>A0AAX4NEG9_9ARCH</name>
<evidence type="ECO:0000256" key="1">
    <source>
        <dbReference type="ARBA" id="ARBA00008115"/>
    </source>
</evidence>
<feature type="site" description="Stabilizes Arg-xx" evidence="9">
    <location>
        <position position="64"/>
    </location>
</feature>
<dbReference type="Pfam" id="PF03587">
    <property type="entry name" value="EMG1"/>
    <property type="match status" value="1"/>
</dbReference>
<evidence type="ECO:0000256" key="7">
    <source>
        <dbReference type="ARBA" id="ARBA00022730"/>
    </source>
</evidence>
<evidence type="ECO:0000313" key="10">
    <source>
        <dbReference type="EMBL" id="WYX99880.1"/>
    </source>
</evidence>
<feature type="site" description="Interaction with substrate rRNA" evidence="9">
    <location>
        <position position="103"/>
    </location>
</feature>
<dbReference type="InterPro" id="IPR023503">
    <property type="entry name" value="Ribosome_NEP1_arc"/>
</dbReference>
<gene>
    <name evidence="9" type="primary">nep1</name>
    <name evidence="10" type="ORF">OXIME_000425</name>
</gene>
<evidence type="ECO:0000256" key="5">
    <source>
        <dbReference type="ARBA" id="ARBA00022679"/>
    </source>
</evidence>
<dbReference type="Gene3D" id="3.40.1280.10">
    <property type="match status" value="1"/>
</dbReference>
<evidence type="ECO:0000256" key="3">
    <source>
        <dbReference type="ARBA" id="ARBA00022552"/>
    </source>
</evidence>
<dbReference type="CDD" id="cd18088">
    <property type="entry name" value="Nep1-like"/>
    <property type="match status" value="1"/>
</dbReference>
<accession>A0AAX4NEG9</accession>